<name>A0A1L3MFS7_9MICO</name>
<dbReference type="KEGG" id="jte:ASJ30_06285"/>
<evidence type="ECO:0000256" key="4">
    <source>
        <dbReference type="SAM" id="MobiDB-lite"/>
    </source>
</evidence>
<feature type="compositionally biased region" description="Basic and acidic residues" evidence="4">
    <location>
        <begin position="112"/>
        <end position="131"/>
    </location>
</feature>
<evidence type="ECO:0000259" key="5">
    <source>
        <dbReference type="Pfam" id="PF07729"/>
    </source>
</evidence>
<dbReference type="Gene3D" id="1.20.120.530">
    <property type="entry name" value="GntR ligand-binding domain-like"/>
    <property type="match status" value="1"/>
</dbReference>
<dbReference type="Proteomes" id="UP000182938">
    <property type="component" value="Chromosome"/>
</dbReference>
<proteinExistence type="predicted"/>
<dbReference type="SUPFAM" id="SSF48008">
    <property type="entry name" value="GntR ligand-binding domain-like"/>
    <property type="match status" value="1"/>
</dbReference>
<dbReference type="AlphaFoldDB" id="A0A1L3MFS7"/>
<reference evidence="6 7" key="1">
    <citation type="submission" date="2015-11" db="EMBL/GenBank/DDBJ databases">
        <authorList>
            <person name="Zhang Y."/>
            <person name="Guo Z."/>
        </authorList>
    </citation>
    <scope>NUCLEOTIDE SEQUENCE [LARGE SCALE GENOMIC DNA]</scope>
    <source>
        <strain evidence="6 7">YFY001</strain>
    </source>
</reference>
<dbReference type="GO" id="GO:0003677">
    <property type="term" value="F:DNA binding"/>
    <property type="evidence" value="ECO:0007669"/>
    <property type="project" value="UniProtKB-KW"/>
</dbReference>
<organism evidence="6 7">
    <name type="scientific">Janibacter indicus</name>
    <dbReference type="NCBI Taxonomy" id="857417"/>
    <lineage>
        <taxon>Bacteria</taxon>
        <taxon>Bacillati</taxon>
        <taxon>Actinomycetota</taxon>
        <taxon>Actinomycetes</taxon>
        <taxon>Micrococcales</taxon>
        <taxon>Intrasporangiaceae</taxon>
        <taxon>Janibacter</taxon>
    </lineage>
</organism>
<evidence type="ECO:0000256" key="1">
    <source>
        <dbReference type="ARBA" id="ARBA00023015"/>
    </source>
</evidence>
<gene>
    <name evidence="6" type="ORF">ASJ30_06285</name>
</gene>
<feature type="region of interest" description="Disordered" evidence="4">
    <location>
        <begin position="103"/>
        <end position="141"/>
    </location>
</feature>
<keyword evidence="1" id="KW-0805">Transcription regulation</keyword>
<evidence type="ECO:0000256" key="2">
    <source>
        <dbReference type="ARBA" id="ARBA00023125"/>
    </source>
</evidence>
<protein>
    <recommendedName>
        <fullName evidence="5">GntR C-terminal domain-containing protein</fullName>
    </recommendedName>
</protein>
<evidence type="ECO:0000256" key="3">
    <source>
        <dbReference type="ARBA" id="ARBA00023163"/>
    </source>
</evidence>
<accession>A0A1L3MFS7</accession>
<keyword evidence="3" id="KW-0804">Transcription</keyword>
<dbReference type="EMBL" id="CP013290">
    <property type="protein sequence ID" value="APH01200.1"/>
    <property type="molecule type" value="Genomic_DNA"/>
</dbReference>
<sequence length="141" mass="15245">MGEVHHLIASAAGNACLSDAIARLQSLSRRYWYHHVRDAASEMATGARLLRGIVDAVLARDPERAARASIALNNYLVDSTHAVAAPPRRLPLLRRRLIHVGRGARPQVSSHSPDRWHRGTGRRADDARARAPADGGVASGV</sequence>
<evidence type="ECO:0000313" key="7">
    <source>
        <dbReference type="Proteomes" id="UP000182938"/>
    </source>
</evidence>
<dbReference type="InterPro" id="IPR008920">
    <property type="entry name" value="TF_FadR/GntR_C"/>
</dbReference>
<feature type="compositionally biased region" description="Low complexity" evidence="4">
    <location>
        <begin position="132"/>
        <end position="141"/>
    </location>
</feature>
<keyword evidence="7" id="KW-1185">Reference proteome</keyword>
<keyword evidence="2" id="KW-0238">DNA-binding</keyword>
<dbReference type="InterPro" id="IPR011711">
    <property type="entry name" value="GntR_C"/>
</dbReference>
<feature type="domain" description="GntR C-terminal" evidence="5">
    <location>
        <begin position="3"/>
        <end position="70"/>
    </location>
</feature>
<dbReference type="Pfam" id="PF07729">
    <property type="entry name" value="FCD"/>
    <property type="match status" value="1"/>
</dbReference>
<evidence type="ECO:0000313" key="6">
    <source>
        <dbReference type="EMBL" id="APH01200.1"/>
    </source>
</evidence>